<dbReference type="InterPro" id="IPR039535">
    <property type="entry name" value="ASST-like"/>
</dbReference>
<dbReference type="AlphaFoldDB" id="A0A6J7DKH2"/>
<dbReference type="PANTHER" id="PTHR35340">
    <property type="entry name" value="PQQ ENZYME REPEAT PROTEIN-RELATED"/>
    <property type="match status" value="1"/>
</dbReference>
<dbReference type="InterPro" id="IPR053143">
    <property type="entry name" value="Arylsulfate_ST"/>
</dbReference>
<dbReference type="PANTHER" id="PTHR35340:SF5">
    <property type="entry name" value="ASST-DOMAIN-CONTAINING PROTEIN"/>
    <property type="match status" value="1"/>
</dbReference>
<dbReference type="Pfam" id="PF14269">
    <property type="entry name" value="Arylsulfotran_2"/>
    <property type="match status" value="1"/>
</dbReference>
<dbReference type="EMBL" id="CAFBLU010000009">
    <property type="protein sequence ID" value="CAB4871147.1"/>
    <property type="molecule type" value="Genomic_DNA"/>
</dbReference>
<sequence length="483" mass="50642">MSAALKILAATSAALLVGTPSASATDVKLTSSGLLQPAFDRATPNFVTTCVGGHIKVTVRGGTGVTSKVDSRSSVRGSLTATVSLKPGRRTVVRITDVSGTTTHSIRCLPADFPKVSSAGTLPASIPLFGLDDSSGRSRADKIMDSYAIIIDRHGAPIWWRKETSSFLNLFATPDGNLGFGHSGGALEIRTLRGTLVSSLAPAGGDTDAHEAIPTSRGTWLMGRHISRTGADLSSIGLGTGQKVLDSDLVEINSSGKILWSWSSAAHLATSETIMPQITGSGNARVVDLAHANSFQEDGNGGLLASFRNTGAVYRIRLSDGSIDWKLGGTTTAQSLSFLGDTAITAERHLLGQHNVRLMPDGTITLLDNGSPLVSQGVRTARPPRALRIQIDPLARTATLIQTLSDPSVTSSPCCGSARLMSGGEWFVAWGGTPYVRSYDASGNLVFALKYMNPARFTYRATPLLASGITEASVITGMDYLSK</sequence>
<protein>
    <submittedName>
        <fullName evidence="1">Unannotated protein</fullName>
    </submittedName>
</protein>
<dbReference type="Gene3D" id="2.80.10.50">
    <property type="match status" value="1"/>
</dbReference>
<proteinExistence type="predicted"/>
<accession>A0A6J7DKH2</accession>
<name>A0A6J7DKH2_9ZZZZ</name>
<organism evidence="1">
    <name type="scientific">freshwater metagenome</name>
    <dbReference type="NCBI Taxonomy" id="449393"/>
    <lineage>
        <taxon>unclassified sequences</taxon>
        <taxon>metagenomes</taxon>
        <taxon>ecological metagenomes</taxon>
    </lineage>
</organism>
<evidence type="ECO:0000313" key="1">
    <source>
        <dbReference type="EMBL" id="CAB4871147.1"/>
    </source>
</evidence>
<reference evidence="1" key="1">
    <citation type="submission" date="2020-05" db="EMBL/GenBank/DDBJ databases">
        <authorList>
            <person name="Chiriac C."/>
            <person name="Salcher M."/>
            <person name="Ghai R."/>
            <person name="Kavagutti S V."/>
        </authorList>
    </citation>
    <scope>NUCLEOTIDE SEQUENCE</scope>
</reference>
<dbReference type="SUPFAM" id="SSF50998">
    <property type="entry name" value="Quinoprotein alcohol dehydrogenase-like"/>
    <property type="match status" value="1"/>
</dbReference>
<gene>
    <name evidence="1" type="ORF">UFOPK3444_00732</name>
</gene>
<dbReference type="InterPro" id="IPR011047">
    <property type="entry name" value="Quinoprotein_ADH-like_sf"/>
</dbReference>